<accession>A0ABX4WBV6</accession>
<gene>
    <name evidence="1" type="ORF">C1O25_08170</name>
</gene>
<protein>
    <submittedName>
        <fullName evidence="1">Uncharacterized protein</fullName>
    </submittedName>
</protein>
<comment type="caution">
    <text evidence="1">The sequence shown here is derived from an EMBL/GenBank/DDBJ whole genome shotgun (WGS) entry which is preliminary data.</text>
</comment>
<dbReference type="RefSeq" id="WP_102968243.1">
    <property type="nucleotide sequence ID" value="NZ_POSM01000008.1"/>
</dbReference>
<reference evidence="1 2" key="1">
    <citation type="submission" date="2018-01" db="EMBL/GenBank/DDBJ databases">
        <title>Draft genome sequences of six Vibrio diazotrophicus strains isolated from deep-sea sediments of the Baltic Sea.</title>
        <authorList>
            <person name="Castillo D."/>
            <person name="Vandieken V."/>
            <person name="Chiang O."/>
            <person name="Middelboe M."/>
        </authorList>
    </citation>
    <scope>NUCLEOTIDE SEQUENCE [LARGE SCALE GENOMIC DNA]</scope>
    <source>
        <strain evidence="1 2">65.10M</strain>
    </source>
</reference>
<keyword evidence="2" id="KW-1185">Reference proteome</keyword>
<proteinExistence type="predicted"/>
<name>A0ABX4WBV6_VIBDI</name>
<dbReference type="Proteomes" id="UP000236547">
    <property type="component" value="Unassembled WGS sequence"/>
</dbReference>
<evidence type="ECO:0000313" key="2">
    <source>
        <dbReference type="Proteomes" id="UP000236547"/>
    </source>
</evidence>
<sequence length="177" mass="20414">MIWESSEWKEPLLESAVRLENFSNSGEVEESEFVVIEKDVFIGFYAIRKLMDTSKISDSTKELAIKLKCFPNLKPVDYLNWHRIDKLYDLGSKQSETKTLKDLCNFIVHSYVFMPELTESGSLVSFYVTSDKDKNKKLYSISANQVIDIFKLVGNDYPNNSKMVRNAKTGELDISSW</sequence>
<evidence type="ECO:0000313" key="1">
    <source>
        <dbReference type="EMBL" id="PNI01494.1"/>
    </source>
</evidence>
<organism evidence="1 2">
    <name type="scientific">Vibrio diazotrophicus</name>
    <dbReference type="NCBI Taxonomy" id="685"/>
    <lineage>
        <taxon>Bacteria</taxon>
        <taxon>Pseudomonadati</taxon>
        <taxon>Pseudomonadota</taxon>
        <taxon>Gammaproteobacteria</taxon>
        <taxon>Vibrionales</taxon>
        <taxon>Vibrionaceae</taxon>
        <taxon>Vibrio</taxon>
    </lineage>
</organism>
<dbReference type="EMBL" id="POSM01000008">
    <property type="protein sequence ID" value="PNI01494.1"/>
    <property type="molecule type" value="Genomic_DNA"/>
</dbReference>